<evidence type="ECO:0000259" key="7">
    <source>
        <dbReference type="Pfam" id="PF00155"/>
    </source>
</evidence>
<dbReference type="InterPro" id="IPR015424">
    <property type="entry name" value="PyrdxlP-dep_Trfase"/>
</dbReference>
<proteinExistence type="inferred from homology"/>
<evidence type="ECO:0000256" key="4">
    <source>
        <dbReference type="ARBA" id="ARBA00022576"/>
    </source>
</evidence>
<keyword evidence="4 8" id="KW-0032">Aminotransferase</keyword>
<dbReference type="EC" id="2.6.1.39" evidence="8"/>
<dbReference type="GO" id="GO:1901605">
    <property type="term" value="P:alpha-amino acid metabolic process"/>
    <property type="evidence" value="ECO:0007669"/>
    <property type="project" value="TreeGrafter"/>
</dbReference>
<evidence type="ECO:0000256" key="6">
    <source>
        <dbReference type="ARBA" id="ARBA00022898"/>
    </source>
</evidence>
<dbReference type="OrthoDB" id="9802328at2"/>
<comment type="cofactor">
    <cofactor evidence="1">
        <name>pyridoxal 5'-phosphate</name>
        <dbReference type="ChEBI" id="CHEBI:597326"/>
    </cofactor>
</comment>
<dbReference type="Gene3D" id="3.90.1150.10">
    <property type="entry name" value="Aspartate Aminotransferase, domain 1"/>
    <property type="match status" value="1"/>
</dbReference>
<keyword evidence="6" id="KW-0663">Pyridoxal phosphate</keyword>
<dbReference type="InterPro" id="IPR050859">
    <property type="entry name" value="Class-I_PLP-dep_aminotransf"/>
</dbReference>
<protein>
    <submittedName>
        <fullName evidence="8">2-aminoadipate transaminase</fullName>
        <ecNumber evidence="8">2.6.1.39</ecNumber>
    </submittedName>
</protein>
<dbReference type="Pfam" id="PF00155">
    <property type="entry name" value="Aminotran_1_2"/>
    <property type="match status" value="1"/>
</dbReference>
<comment type="similarity">
    <text evidence="2">Belongs to the class-I pyridoxal-phosphate-dependent aminotransferase family.</text>
</comment>
<evidence type="ECO:0000256" key="1">
    <source>
        <dbReference type="ARBA" id="ARBA00001933"/>
    </source>
</evidence>
<dbReference type="PANTHER" id="PTHR42790">
    <property type="entry name" value="AMINOTRANSFERASE"/>
    <property type="match status" value="1"/>
</dbReference>
<organism evidence="8 9">
    <name type="scientific">Veillonella criceti</name>
    <dbReference type="NCBI Taxonomy" id="103891"/>
    <lineage>
        <taxon>Bacteria</taxon>
        <taxon>Bacillati</taxon>
        <taxon>Bacillota</taxon>
        <taxon>Negativicutes</taxon>
        <taxon>Veillonellales</taxon>
        <taxon>Veillonellaceae</taxon>
        <taxon>Veillonella</taxon>
    </lineage>
</organism>
<dbReference type="AlphaFoldDB" id="A0A380NGE2"/>
<dbReference type="Proteomes" id="UP000255367">
    <property type="component" value="Unassembled WGS sequence"/>
</dbReference>
<name>A0A380NGE2_9FIRM</name>
<evidence type="ECO:0000313" key="8">
    <source>
        <dbReference type="EMBL" id="SUP40452.1"/>
    </source>
</evidence>
<dbReference type="EMBL" id="UHIO01000001">
    <property type="protein sequence ID" value="SUP40452.1"/>
    <property type="molecule type" value="Genomic_DNA"/>
</dbReference>
<evidence type="ECO:0000256" key="3">
    <source>
        <dbReference type="ARBA" id="ARBA00011738"/>
    </source>
</evidence>
<keyword evidence="5 8" id="KW-0808">Transferase</keyword>
<dbReference type="RefSeq" id="WP_115309562.1">
    <property type="nucleotide sequence ID" value="NZ_UHIO01000001.1"/>
</dbReference>
<accession>A0A380NGE2</accession>
<dbReference type="FunFam" id="3.40.640.10:FF:000053">
    <property type="entry name" value="Aminotransferase, class I"/>
    <property type="match status" value="1"/>
</dbReference>
<gene>
    <name evidence="8" type="primary">lysN_2</name>
    <name evidence="8" type="ORF">NCTC12020_00299</name>
</gene>
<dbReference type="InterPro" id="IPR015421">
    <property type="entry name" value="PyrdxlP-dep_Trfase_major"/>
</dbReference>
<evidence type="ECO:0000313" key="9">
    <source>
        <dbReference type="Proteomes" id="UP000255367"/>
    </source>
</evidence>
<evidence type="ECO:0000256" key="2">
    <source>
        <dbReference type="ARBA" id="ARBA00007441"/>
    </source>
</evidence>
<dbReference type="PANTHER" id="PTHR42790:SF19">
    <property type="entry name" value="KYNURENINE_ALPHA-AMINOADIPATE AMINOTRANSFERASE, MITOCHONDRIAL"/>
    <property type="match status" value="1"/>
</dbReference>
<sequence length="395" mass="44479">MAIRFSDAVNAIKHSDTGDILKLIAQPDMISFAGGLPAEESFPAEEIRKAAEVVLDGDAGKALQYGPSLGYEPLRESIAKRMNRIVKTNFTKDNILVTCGSQQGLDMLCRLFCNKGDTVLVEKPSYLGAITAFNLSGVNYVEIPGDGKGMIISELRKALETHTVRLIYVVTDFQNPTGITWSRERRQEFMDVVDEFEVPVIEDNPYGELRYEGEYLPSLNTFDTKGLVCSLGTFSKTFAPGFRLGWIAANPLFIEKCDLLKQNMDLSTAPFSQRICEAWLQNFDFDAHVQKIIKLYKSRRDAMLQAIDEFFPKEVSHTYPEGGLFIWCTLPEHLKSRDILKQCIERKVAFVPGEAFFTSEGNTNFFRLNYSCNDEATIRDGIKRIADVLKANLNK</sequence>
<dbReference type="CDD" id="cd00609">
    <property type="entry name" value="AAT_like"/>
    <property type="match status" value="1"/>
</dbReference>
<dbReference type="SUPFAM" id="SSF53383">
    <property type="entry name" value="PLP-dependent transferases"/>
    <property type="match status" value="1"/>
</dbReference>
<dbReference type="InterPro" id="IPR015422">
    <property type="entry name" value="PyrdxlP-dep_Trfase_small"/>
</dbReference>
<dbReference type="GO" id="GO:0030170">
    <property type="term" value="F:pyridoxal phosphate binding"/>
    <property type="evidence" value="ECO:0007669"/>
    <property type="project" value="InterPro"/>
</dbReference>
<dbReference type="GO" id="GO:0047536">
    <property type="term" value="F:2-aminoadipate transaminase activity"/>
    <property type="evidence" value="ECO:0007669"/>
    <property type="project" value="UniProtKB-EC"/>
</dbReference>
<dbReference type="InterPro" id="IPR004839">
    <property type="entry name" value="Aminotransferase_I/II_large"/>
</dbReference>
<evidence type="ECO:0000256" key="5">
    <source>
        <dbReference type="ARBA" id="ARBA00022679"/>
    </source>
</evidence>
<keyword evidence="9" id="KW-1185">Reference proteome</keyword>
<dbReference type="Gene3D" id="3.40.640.10">
    <property type="entry name" value="Type I PLP-dependent aspartate aminotransferase-like (Major domain)"/>
    <property type="match status" value="1"/>
</dbReference>
<reference evidence="8 9" key="1">
    <citation type="submission" date="2018-06" db="EMBL/GenBank/DDBJ databases">
        <authorList>
            <consortium name="Pathogen Informatics"/>
            <person name="Doyle S."/>
        </authorList>
    </citation>
    <scope>NUCLEOTIDE SEQUENCE [LARGE SCALE GENOMIC DNA]</scope>
    <source>
        <strain evidence="8 9">NCTC12020</strain>
    </source>
</reference>
<feature type="domain" description="Aminotransferase class I/classII large" evidence="7">
    <location>
        <begin position="36"/>
        <end position="385"/>
    </location>
</feature>
<comment type="subunit">
    <text evidence="3">Homodimer.</text>
</comment>